<evidence type="ECO:0000313" key="1">
    <source>
        <dbReference type="EMBL" id="RCX33027.1"/>
    </source>
</evidence>
<accession>A0A369CKR8</accession>
<keyword evidence="2" id="KW-1185">Reference proteome</keyword>
<organism evidence="1 2">
    <name type="scientific">Thioalbus denitrificans</name>
    <dbReference type="NCBI Taxonomy" id="547122"/>
    <lineage>
        <taxon>Bacteria</taxon>
        <taxon>Pseudomonadati</taxon>
        <taxon>Pseudomonadota</taxon>
        <taxon>Gammaproteobacteria</taxon>
        <taxon>Chromatiales</taxon>
        <taxon>Ectothiorhodospiraceae</taxon>
        <taxon>Thioalbus</taxon>
    </lineage>
</organism>
<evidence type="ECO:0008006" key="3">
    <source>
        <dbReference type="Google" id="ProtNLM"/>
    </source>
</evidence>
<dbReference type="EMBL" id="QPJY01000001">
    <property type="protein sequence ID" value="RCX33027.1"/>
    <property type="molecule type" value="Genomic_DNA"/>
</dbReference>
<protein>
    <recommendedName>
        <fullName evidence="3">DUF3558 domain-containing protein</fullName>
    </recommendedName>
</protein>
<evidence type="ECO:0000313" key="2">
    <source>
        <dbReference type="Proteomes" id="UP000252707"/>
    </source>
</evidence>
<gene>
    <name evidence="1" type="ORF">DFQ59_101326</name>
</gene>
<proteinExistence type="predicted"/>
<dbReference type="RefSeq" id="WP_147275146.1">
    <property type="nucleotide sequence ID" value="NZ_QPJY01000001.1"/>
</dbReference>
<dbReference type="AlphaFoldDB" id="A0A369CKR8"/>
<dbReference type="PROSITE" id="PS51257">
    <property type="entry name" value="PROKAR_LIPOPROTEIN"/>
    <property type="match status" value="1"/>
</dbReference>
<name>A0A369CKR8_9GAMM</name>
<dbReference type="Proteomes" id="UP000252707">
    <property type="component" value="Unassembled WGS sequence"/>
</dbReference>
<reference evidence="1 2" key="1">
    <citation type="submission" date="2018-07" db="EMBL/GenBank/DDBJ databases">
        <title>Genomic Encyclopedia of Type Strains, Phase IV (KMG-IV): sequencing the most valuable type-strain genomes for metagenomic binning, comparative biology and taxonomic classification.</title>
        <authorList>
            <person name="Goeker M."/>
        </authorList>
    </citation>
    <scope>NUCLEOTIDE SEQUENCE [LARGE SCALE GENOMIC DNA]</scope>
    <source>
        <strain evidence="1 2">DSM 26407</strain>
    </source>
</reference>
<sequence length="189" mass="19778">MRSHHSPRSDSGRVRATASGWLAVLPLALFLGACSSSTSSDGGAVYTAEQVSCALFSRDDAAAVLGVPAADIQVTAEELYEGNWDCGFNGGGLDKLVSFNITLSPGVEEAAVDMAQYRGHLETASGTSPFREDLADGAYSEVDGLGDEALWTAVNGTLTVRQGNFSLQISLPKDREVQVGIAKKILAPL</sequence>
<comment type="caution">
    <text evidence="1">The sequence shown here is derived from an EMBL/GenBank/DDBJ whole genome shotgun (WGS) entry which is preliminary data.</text>
</comment>